<evidence type="ECO:0000313" key="4">
    <source>
        <dbReference type="EMBL" id="KAK0674098.1"/>
    </source>
</evidence>
<organism evidence="4 5">
    <name type="scientific">Cercophora samala</name>
    <dbReference type="NCBI Taxonomy" id="330535"/>
    <lineage>
        <taxon>Eukaryota</taxon>
        <taxon>Fungi</taxon>
        <taxon>Dikarya</taxon>
        <taxon>Ascomycota</taxon>
        <taxon>Pezizomycotina</taxon>
        <taxon>Sordariomycetes</taxon>
        <taxon>Sordariomycetidae</taxon>
        <taxon>Sordariales</taxon>
        <taxon>Lasiosphaeriaceae</taxon>
        <taxon>Cercophora</taxon>
    </lineage>
</organism>
<proteinExistence type="predicted"/>
<dbReference type="GO" id="GO:0007010">
    <property type="term" value="P:cytoskeleton organization"/>
    <property type="evidence" value="ECO:0007669"/>
    <property type="project" value="TreeGrafter"/>
</dbReference>
<dbReference type="Pfam" id="PF07923">
    <property type="entry name" value="N1221"/>
    <property type="match status" value="1"/>
</dbReference>
<dbReference type="PANTHER" id="PTHR13239">
    <property type="entry name" value="PROTEIN REQUIRED FOR HYPHAL ANASTOMOSIS HAM-2"/>
    <property type="match status" value="1"/>
</dbReference>
<feature type="domain" description="Far11/STRP N-terminal" evidence="2">
    <location>
        <begin position="158"/>
        <end position="478"/>
    </location>
</feature>
<feature type="region of interest" description="Disordered" evidence="1">
    <location>
        <begin position="646"/>
        <end position="673"/>
    </location>
</feature>
<dbReference type="AlphaFoldDB" id="A0AA39ZMV1"/>
<feature type="compositionally biased region" description="Low complexity" evidence="1">
    <location>
        <begin position="108"/>
        <end position="133"/>
    </location>
</feature>
<feature type="domain" description="Far11/STRP C-terminal" evidence="3">
    <location>
        <begin position="584"/>
        <end position="1080"/>
    </location>
</feature>
<feature type="region of interest" description="Disordered" evidence="1">
    <location>
        <begin position="1145"/>
        <end position="1193"/>
    </location>
</feature>
<dbReference type="EMBL" id="JAULSY010000003">
    <property type="protein sequence ID" value="KAK0674098.1"/>
    <property type="molecule type" value="Genomic_DNA"/>
</dbReference>
<dbReference type="InterPro" id="IPR040185">
    <property type="entry name" value="Far11/STRP"/>
</dbReference>
<sequence length="1193" mass="133064">MNSLWPSRASSAANEAAKKEKEAAPPPPVAEPPAQKTGVDQDGTVDTSAAGPADTSKPTPPPVSLAKRPLLVRNQQPSAPSISPAVPSAPAPPIPNTANSNETNDASQQQQQQPQQGQPQQQQSQQPQQQQQQNVPPNDSLSLAQLRRIVNDFPNREPIAYDYEYTDMGPLEEEIDEWFGYNFWQWVRLNAANRAFHTAWGRYFASPESSPTEDMALPPPQPPGWEEVDVLKRRAFLTSILGNIRPLGEDNEDRMVRGEAIGAVVYLVLGRWTETVTVRKVGMLTGVVEGKCKSAATKVQMDAMKEGVKVLAESGGVEVIWDALRAAFEPFWEDEPPQNLQMQAEELIHLMTVMYVVIQMTLEDPEVMEEVRARLLALNPNLVDFFMLATAKLRWDEAGVLPQTQIFLLFWKSILLVFGGMKELEETKKATSERETNEKDKELITASPLDYHVFRQEITSKYPAYVPPQPAIPLQAEHTSLLPHLPSHPPRNTAQNGIISGPPNQMGGGSILNQPVHIATPAPSPPPSPAAGGKGTKKQNYQTNQNFPFMYPPLDATSNSAGGKGGAGLQDRLVGRKWEGSDVPASIMEAGELFSKRVRMTRATRQLWEERERFLKDDLGDGGWEGADQDLIDELDLDGLTLEEKEELGLLKPGEKDQKGTKSGADYGPREIDNSTKRRLDAVEEFYKAALPQLQSVVVVLLKQILAIASYMVNTNANGQQQGGGPPPGRPNGQGQGPGPNGTGGKEPDPGSPSDADVDEMRTREIAAKAATGTLILLLKWLKLSHVLKFEYLTQLLLDSCYIPLVLKLFAVHDVQQVVEHKLDRLEHSFFYFCGSRAGVIPHPGVPNPTATEFEDVEEVSEEEDDAVPPPIKRRRSPTTTPDQQQAASQGSQQPSDAQQQQTLPTRPEVDELGYPVNPLPSEPITDFSRRNFFCLINYLRIMQKICKNKAHRNLLLVQYKSSPILRKTLKVPQQELRLYTLKLFKNQVPYCGRKWRQSNMRVITAIYLYCRPELRDEWLAGSDIDAEVEEALPLEQALRSLTHWFNVRKYPETMAVYDRERGERVMMEKIEHSFFLREMEKLDPGGLGGFGGGFGGDMMMGPEMMAMGGMGEEQQMAYMMQQAQIQRELQLQQHQQQQQQQQNYQQLVNAQAAQQMHVQQQQQQQQQYQGQGQQQSGGWEQDGGQGQAWGMS</sequence>
<dbReference type="PANTHER" id="PTHR13239:SF4">
    <property type="entry name" value="AT25231P"/>
    <property type="match status" value="1"/>
</dbReference>
<dbReference type="Proteomes" id="UP001174997">
    <property type="component" value="Unassembled WGS sequence"/>
</dbReference>
<dbReference type="Pfam" id="PF11882">
    <property type="entry name" value="DUF3402"/>
    <property type="match status" value="1"/>
</dbReference>
<feature type="compositionally biased region" description="Low complexity" evidence="1">
    <location>
        <begin position="882"/>
        <end position="902"/>
    </location>
</feature>
<feature type="compositionally biased region" description="Low complexity" evidence="1">
    <location>
        <begin position="1"/>
        <end position="15"/>
    </location>
</feature>
<feature type="compositionally biased region" description="Low complexity" evidence="1">
    <location>
        <begin position="1145"/>
        <end position="1180"/>
    </location>
</feature>
<feature type="compositionally biased region" description="Gly residues" evidence="1">
    <location>
        <begin position="1181"/>
        <end position="1193"/>
    </location>
</feature>
<feature type="region of interest" description="Disordered" evidence="1">
    <location>
        <begin position="1"/>
        <end position="138"/>
    </location>
</feature>
<protein>
    <recommendedName>
        <fullName evidence="6">Factor arrest protein 11</fullName>
    </recommendedName>
</protein>
<evidence type="ECO:0000313" key="5">
    <source>
        <dbReference type="Proteomes" id="UP001174997"/>
    </source>
</evidence>
<evidence type="ECO:0000259" key="2">
    <source>
        <dbReference type="SMART" id="SM01292"/>
    </source>
</evidence>
<feature type="compositionally biased region" description="Acidic residues" evidence="1">
    <location>
        <begin position="853"/>
        <end position="867"/>
    </location>
</feature>
<comment type="caution">
    <text evidence="4">The sequence shown here is derived from an EMBL/GenBank/DDBJ whole genome shotgun (WGS) entry which is preliminary data.</text>
</comment>
<feature type="compositionally biased region" description="Low complexity" evidence="1">
    <location>
        <begin position="77"/>
        <end position="86"/>
    </location>
</feature>
<name>A0AA39ZMV1_9PEZI</name>
<feature type="region of interest" description="Disordered" evidence="1">
    <location>
        <begin position="520"/>
        <end position="539"/>
    </location>
</feature>
<dbReference type="InterPro" id="IPR012486">
    <property type="entry name" value="Far11/STRP_N"/>
</dbReference>
<evidence type="ECO:0000256" key="1">
    <source>
        <dbReference type="SAM" id="MobiDB-lite"/>
    </source>
</evidence>
<dbReference type="GO" id="GO:0005829">
    <property type="term" value="C:cytosol"/>
    <property type="evidence" value="ECO:0007669"/>
    <property type="project" value="TreeGrafter"/>
</dbReference>
<accession>A0AA39ZMV1</accession>
<dbReference type="SMART" id="SM01292">
    <property type="entry name" value="N1221"/>
    <property type="match status" value="1"/>
</dbReference>
<feature type="compositionally biased region" description="Basic and acidic residues" evidence="1">
    <location>
        <begin position="647"/>
        <end position="660"/>
    </location>
</feature>
<feature type="compositionally biased region" description="Polar residues" evidence="1">
    <location>
        <begin position="96"/>
        <end position="107"/>
    </location>
</feature>
<evidence type="ECO:0008006" key="6">
    <source>
        <dbReference type="Google" id="ProtNLM"/>
    </source>
</evidence>
<feature type="compositionally biased region" description="Gly residues" evidence="1">
    <location>
        <begin position="732"/>
        <end position="745"/>
    </location>
</feature>
<dbReference type="InterPro" id="IPR021819">
    <property type="entry name" value="Far11/STRP_C"/>
</dbReference>
<feature type="region of interest" description="Disordered" evidence="1">
    <location>
        <begin position="842"/>
        <end position="917"/>
    </location>
</feature>
<evidence type="ECO:0000259" key="3">
    <source>
        <dbReference type="SMART" id="SM01293"/>
    </source>
</evidence>
<keyword evidence="5" id="KW-1185">Reference proteome</keyword>
<feature type="region of interest" description="Disordered" evidence="1">
    <location>
        <begin position="718"/>
        <end position="757"/>
    </location>
</feature>
<reference evidence="4" key="1">
    <citation type="submission" date="2023-06" db="EMBL/GenBank/DDBJ databases">
        <title>Genome-scale phylogeny and comparative genomics of the fungal order Sordariales.</title>
        <authorList>
            <consortium name="Lawrence Berkeley National Laboratory"/>
            <person name="Hensen N."/>
            <person name="Bonometti L."/>
            <person name="Westerberg I."/>
            <person name="Brannstrom I.O."/>
            <person name="Guillou S."/>
            <person name="Cros-Aarteil S."/>
            <person name="Calhoun S."/>
            <person name="Haridas S."/>
            <person name="Kuo A."/>
            <person name="Mondo S."/>
            <person name="Pangilinan J."/>
            <person name="Riley R."/>
            <person name="Labutti K."/>
            <person name="Andreopoulos B."/>
            <person name="Lipzen A."/>
            <person name="Chen C."/>
            <person name="Yanf M."/>
            <person name="Daum C."/>
            <person name="Ng V."/>
            <person name="Clum A."/>
            <person name="Steindorff A."/>
            <person name="Ohm R."/>
            <person name="Martin F."/>
            <person name="Silar P."/>
            <person name="Natvig D."/>
            <person name="Lalanne C."/>
            <person name="Gautier V."/>
            <person name="Ament-Velasquez S.L."/>
            <person name="Kruys A."/>
            <person name="Hutchinson M.I."/>
            <person name="Powell A.J."/>
            <person name="Barry K."/>
            <person name="Miller A.N."/>
            <person name="Grigoriev I.V."/>
            <person name="Debuchy R."/>
            <person name="Gladieux P."/>
            <person name="Thoren M.H."/>
            <person name="Johannesson H."/>
        </authorList>
    </citation>
    <scope>NUCLEOTIDE SEQUENCE</scope>
    <source>
        <strain evidence="4">CBS 307.81</strain>
    </source>
</reference>
<dbReference type="SMART" id="SM01293">
    <property type="entry name" value="DUF3402"/>
    <property type="match status" value="1"/>
</dbReference>
<gene>
    <name evidence="4" type="ORF">QBC41DRAFT_388303</name>
</gene>